<proteinExistence type="predicted"/>
<dbReference type="PANTHER" id="PTHR40446:SF2">
    <property type="entry name" value="N-ACETYLGLUCOSAMINE-1-PHOSPHODIESTER ALPHA-N-ACETYLGLUCOSAMINIDASE"/>
    <property type="match status" value="1"/>
</dbReference>
<dbReference type="InterPro" id="IPR018711">
    <property type="entry name" value="NAGPA"/>
</dbReference>
<feature type="domain" description="Phosphodiester glycosidase" evidence="1">
    <location>
        <begin position="310"/>
        <end position="450"/>
    </location>
</feature>
<reference evidence="3" key="1">
    <citation type="submission" date="2016-02" db="EMBL/GenBank/DDBJ databases">
        <authorList>
            <person name="Sanders J.G."/>
            <person name="Lin J.Y."/>
            <person name="Wertz J.T."/>
            <person name="Russell J.A."/>
            <person name="Moreau C.S."/>
            <person name="Powell S."/>
        </authorList>
    </citation>
    <scope>NUCLEOTIDE SEQUENCE [LARGE SCALE GENOMIC DNA]</scope>
    <source>
        <strain evidence="3">CAG34</strain>
    </source>
</reference>
<accession>A0A139SU95</accession>
<protein>
    <recommendedName>
        <fullName evidence="1">Phosphodiester glycosidase domain-containing protein</fullName>
    </recommendedName>
</protein>
<name>A0A139SU95_9BACT</name>
<dbReference type="EMBL" id="LSZQ01000008">
    <property type="protein sequence ID" value="KXU38125.1"/>
    <property type="molecule type" value="Genomic_DNA"/>
</dbReference>
<keyword evidence="3" id="KW-1185">Reference proteome</keyword>
<dbReference type="Pfam" id="PF09992">
    <property type="entry name" value="NAGPA"/>
    <property type="match status" value="1"/>
</dbReference>
<organism evidence="2 3">
    <name type="scientific">Cephaloticoccus primus</name>
    <dbReference type="NCBI Taxonomy" id="1548207"/>
    <lineage>
        <taxon>Bacteria</taxon>
        <taxon>Pseudomonadati</taxon>
        <taxon>Verrucomicrobiota</taxon>
        <taxon>Opitutia</taxon>
        <taxon>Opitutales</taxon>
        <taxon>Opitutaceae</taxon>
        <taxon>Cephaloticoccus</taxon>
    </lineage>
</organism>
<dbReference type="RefSeq" id="WP_068628210.1">
    <property type="nucleotide sequence ID" value="NZ_LSZQ01000008.1"/>
</dbReference>
<dbReference type="AlphaFoldDB" id="A0A139SU95"/>
<evidence type="ECO:0000313" key="3">
    <source>
        <dbReference type="Proteomes" id="UP000070058"/>
    </source>
</evidence>
<dbReference type="PANTHER" id="PTHR40446">
    <property type="entry name" value="N-ACETYLGLUCOSAMINE-1-PHOSPHODIESTER ALPHA-N-ACETYLGLUCOSAMINIDASE"/>
    <property type="match status" value="1"/>
</dbReference>
<evidence type="ECO:0000259" key="1">
    <source>
        <dbReference type="Pfam" id="PF09992"/>
    </source>
</evidence>
<comment type="caution">
    <text evidence="2">The sequence shown here is derived from an EMBL/GenBank/DDBJ whole genome shotgun (WGS) entry which is preliminary data.</text>
</comment>
<sequence>GPLPLGRADLVETRTVKELRPGLTHVHIERGAWPKEGPPKYSFSNRPWNPSEDPAEFRASMEQAGYTVREQPLPLEGGTVTFLLAGEFDTAEEARQALRKISYPVQLHYPAKHVYWDAGPYILDIVVVDPKVYRGKVTSGWSGRAFRDSPVESARRHNAVVATNGSYFEYSIDEIAGIPTGTSIVQGKWHSEPNNGPALYLENKGNGEISLSIHEKNVIPFPEFKWVGKDGKKKSIKLDGIDRMPKDNELVAMGQDVVDTSPLSHFVPTHILMRQIGDDGYLAKHLGWAKYLRTPGLVLMATGDKQAILNEAMESDKPVELDIRVPDRPGLNAWYVTPILIKDGKPNWKTGQQGRAPRTIIGADAEGKIYLISADGTPSRIAHEGGPPGVGLSEMVPVLDFLGLVNAGNLDGGAGSVSMVIEGKVLGHNNDLYMTSPYDDDRRVGDAVLIIDDE</sequence>
<gene>
    <name evidence="2" type="ORF">AXK11_01135</name>
</gene>
<dbReference type="Proteomes" id="UP000070058">
    <property type="component" value="Unassembled WGS sequence"/>
</dbReference>
<feature type="non-terminal residue" evidence="2">
    <location>
        <position position="1"/>
    </location>
</feature>
<evidence type="ECO:0000313" key="2">
    <source>
        <dbReference type="EMBL" id="KXU38125.1"/>
    </source>
</evidence>